<dbReference type="InterPro" id="IPR029058">
    <property type="entry name" value="AB_hydrolase_fold"/>
</dbReference>
<feature type="active site" description="Acyl-ester intermediate" evidence="3">
    <location>
        <position position="187"/>
    </location>
</feature>
<evidence type="ECO:0000256" key="4">
    <source>
        <dbReference type="RuleBase" id="RU361235"/>
    </source>
</evidence>
<dbReference type="PANTHER" id="PTHR11559">
    <property type="entry name" value="CARBOXYLESTERASE"/>
    <property type="match status" value="1"/>
</dbReference>
<dbReference type="PROSITE" id="PS00941">
    <property type="entry name" value="CARBOXYLESTERASE_B_2"/>
    <property type="match status" value="1"/>
</dbReference>
<sequence>MSVSVNTPCGEIIGLQCEGYQEFRGIPYAEQPIGVARFKAPEPLLPFDEPFKAERFGDSAPQDKIPLFGINHTSEDCLYLNIWTPASDDKKRPVMVWIHGGGYLTGSGSQLIYNGRSLAMSGDVVVISINYRLGALGFLYLNDLISADHGISANNGLLDQIEALRWVRNNIASFGGDPGDITLFGESAGAMSIATLLACPTAQGLFQRAILQSGGADQVLTRDEATQMARKFLEVTDIDPAHPEKLWQLSPDQIVKAQRQLAKMSFDRGIYNQEVRQTGMTLLPVVEGNILPQTPLSAIKNGDAKHIPLMVGCTRDEWNLFIKMPGAEGLFSQDNVNDIEKLDLIKQMEQSLPGMGERAANLYEKLVQQNKQNGTLADVYSAFESDRMFRIPSLRMAEAQSDHTDSVYMFQFNWDKGGFGACHASDIPFVFGCTEHPAGQFLCGTHEAAAKLSTHVQNCWIAFARSSDPSTDGVGKWQAFDRENPVVMCFDEVCELKTDPFSDSADLWEGVL</sequence>
<dbReference type="KEGG" id="kak:Kalk_18365"/>
<dbReference type="PROSITE" id="PS00122">
    <property type="entry name" value="CARBOXYLESTERASE_B_1"/>
    <property type="match status" value="1"/>
</dbReference>
<evidence type="ECO:0000313" key="6">
    <source>
        <dbReference type="EMBL" id="AUM14267.1"/>
    </source>
</evidence>
<feature type="active site" description="Charge relay system" evidence="3">
    <location>
        <position position="317"/>
    </location>
</feature>
<proteinExistence type="inferred from homology"/>
<dbReference type="InterPro" id="IPR019826">
    <property type="entry name" value="Carboxylesterase_B_AS"/>
</dbReference>
<name>A0A2K9LPT4_9GAMM</name>
<reference evidence="7" key="1">
    <citation type="submission" date="2017-08" db="EMBL/GenBank/DDBJ databases">
        <title>Direct submision.</title>
        <authorList>
            <person name="Kim S.-J."/>
            <person name="Rhee S.-K."/>
        </authorList>
    </citation>
    <scope>NUCLEOTIDE SEQUENCE [LARGE SCALE GENOMIC DNA]</scope>
    <source>
        <strain evidence="7">GI5</strain>
    </source>
</reference>
<dbReference type="PRINTS" id="PR00878">
    <property type="entry name" value="CHOLNESTRASE"/>
</dbReference>
<dbReference type="InterPro" id="IPR050309">
    <property type="entry name" value="Type-B_Carboxylest/Lipase"/>
</dbReference>
<dbReference type="Gene3D" id="3.40.50.1820">
    <property type="entry name" value="alpha/beta hydrolase"/>
    <property type="match status" value="1"/>
</dbReference>
<accession>A0A2K9LPT4</accession>
<evidence type="ECO:0000256" key="1">
    <source>
        <dbReference type="ARBA" id="ARBA00005964"/>
    </source>
</evidence>
<keyword evidence="7" id="KW-1185">Reference proteome</keyword>
<dbReference type="InterPro" id="IPR000997">
    <property type="entry name" value="Cholinesterase"/>
</dbReference>
<dbReference type="Proteomes" id="UP000235116">
    <property type="component" value="Chromosome"/>
</dbReference>
<evidence type="ECO:0000256" key="3">
    <source>
        <dbReference type="PIRSR" id="PIRSR600997-1"/>
    </source>
</evidence>
<comment type="similarity">
    <text evidence="1 4">Belongs to the type-B carboxylesterase/lipase family.</text>
</comment>
<dbReference type="EMBL" id="CP022684">
    <property type="protein sequence ID" value="AUM14267.1"/>
    <property type="molecule type" value="Genomic_DNA"/>
</dbReference>
<keyword evidence="2 4" id="KW-0378">Hydrolase</keyword>
<evidence type="ECO:0000256" key="2">
    <source>
        <dbReference type="ARBA" id="ARBA00022801"/>
    </source>
</evidence>
<organism evidence="6 7">
    <name type="scientific">Ketobacter alkanivorans</name>
    <dbReference type="NCBI Taxonomy" id="1917421"/>
    <lineage>
        <taxon>Bacteria</taxon>
        <taxon>Pseudomonadati</taxon>
        <taxon>Pseudomonadota</taxon>
        <taxon>Gammaproteobacteria</taxon>
        <taxon>Pseudomonadales</taxon>
        <taxon>Ketobacteraceae</taxon>
        <taxon>Ketobacter</taxon>
    </lineage>
</organism>
<dbReference type="InterPro" id="IPR019819">
    <property type="entry name" value="Carboxylesterase_B_CS"/>
</dbReference>
<feature type="active site" description="Charge relay system" evidence="3">
    <location>
        <position position="423"/>
    </location>
</feature>
<evidence type="ECO:0000313" key="7">
    <source>
        <dbReference type="Proteomes" id="UP000235116"/>
    </source>
</evidence>
<protein>
    <recommendedName>
        <fullName evidence="4">Carboxylic ester hydrolase</fullName>
        <ecNumber evidence="4">3.1.1.-</ecNumber>
    </recommendedName>
</protein>
<gene>
    <name evidence="6" type="ORF">Kalk_18365</name>
</gene>
<feature type="domain" description="Carboxylesterase type B" evidence="5">
    <location>
        <begin position="4"/>
        <end position="493"/>
    </location>
</feature>
<dbReference type="InterPro" id="IPR002018">
    <property type="entry name" value="CarbesteraseB"/>
</dbReference>
<dbReference type="ESTHER" id="9gamm-a0a2k9lpt4">
    <property type="family name" value="Carb_B_Bacteria"/>
</dbReference>
<dbReference type="AlphaFoldDB" id="A0A2K9LPT4"/>
<dbReference type="Pfam" id="PF00135">
    <property type="entry name" value="COesterase"/>
    <property type="match status" value="1"/>
</dbReference>
<dbReference type="OrthoDB" id="9775851at2"/>
<dbReference type="GO" id="GO:0004104">
    <property type="term" value="F:cholinesterase activity"/>
    <property type="evidence" value="ECO:0007669"/>
    <property type="project" value="InterPro"/>
</dbReference>
<dbReference type="EC" id="3.1.1.-" evidence="4"/>
<dbReference type="SUPFAM" id="SSF53474">
    <property type="entry name" value="alpha/beta-Hydrolases"/>
    <property type="match status" value="1"/>
</dbReference>
<dbReference type="RefSeq" id="WP_101895641.1">
    <property type="nucleotide sequence ID" value="NZ_CP022684.1"/>
</dbReference>
<evidence type="ECO:0000259" key="5">
    <source>
        <dbReference type="Pfam" id="PF00135"/>
    </source>
</evidence>